<dbReference type="Gene3D" id="3.40.190.10">
    <property type="entry name" value="Periplasmic binding protein-like II"/>
    <property type="match status" value="2"/>
</dbReference>
<dbReference type="Pfam" id="PF00497">
    <property type="entry name" value="SBP_bac_3"/>
    <property type="match status" value="2"/>
</dbReference>
<keyword evidence="1" id="KW-0732">Signal</keyword>
<sequence>MPRPGLRSLETFPTTPLGVTMARTTRLLASLAALSFIVASCGGSDSSSDTTVAEGAATQELTFTPIAEGKLTVCSDAPYEPFEFQSEDGTWTGFDMDIMRAVAERYGLALEVTVQPFDGIWLAPKAGTCDVVASSLTITEERAANAAFSDGYFDSFQSLLVRTEDKDALNSLASLSGKTVAVQTGTTGEEYAKANAPDAKIQSFDDAAAMFLALESKQVDAVLQDFPINAYRATKMGTSAVSIKFDTEAEKYGFATSQENTDLVAAINASLTEFRANGVYDGIFKKYFG</sequence>
<dbReference type="InterPro" id="IPR001638">
    <property type="entry name" value="Solute-binding_3/MltF_N"/>
</dbReference>
<dbReference type="PANTHER" id="PTHR35936">
    <property type="entry name" value="MEMBRANE-BOUND LYTIC MUREIN TRANSGLYCOSYLASE F"/>
    <property type="match status" value="1"/>
</dbReference>
<feature type="domain" description="Solute-binding protein family 3/N-terminal" evidence="2">
    <location>
        <begin position="70"/>
        <end position="289"/>
    </location>
</feature>
<accession>A0A094Q5Z0</accession>
<dbReference type="CDD" id="cd13624">
    <property type="entry name" value="PBP2_Arg_Lys_His"/>
    <property type="match status" value="1"/>
</dbReference>
<dbReference type="PANTHER" id="PTHR35936:SF17">
    <property type="entry name" value="ARGININE-BINDING EXTRACELLULAR PROTEIN ARTP"/>
    <property type="match status" value="1"/>
</dbReference>
<evidence type="ECO:0000313" key="3">
    <source>
        <dbReference type="EMBL" id="KGA19580.1"/>
    </source>
</evidence>
<organism evidence="3">
    <name type="scientific">freshwater metagenome</name>
    <dbReference type="NCBI Taxonomy" id="449393"/>
    <lineage>
        <taxon>unclassified sequences</taxon>
        <taxon>metagenomes</taxon>
        <taxon>ecological metagenomes</taxon>
    </lineage>
</organism>
<dbReference type="SUPFAM" id="SSF53850">
    <property type="entry name" value="Periplasmic binding protein-like II"/>
    <property type="match status" value="1"/>
</dbReference>
<proteinExistence type="predicted"/>
<dbReference type="AlphaFoldDB" id="A0A094Q5Z0"/>
<gene>
    <name evidence="3" type="ORF">GM51_6415</name>
</gene>
<comment type="caution">
    <text evidence="3">The sequence shown here is derived from an EMBL/GenBank/DDBJ whole genome shotgun (WGS) entry which is preliminary data.</text>
</comment>
<protein>
    <recommendedName>
        <fullName evidence="2">Solute-binding protein family 3/N-terminal domain-containing protein</fullName>
    </recommendedName>
</protein>
<evidence type="ECO:0000256" key="1">
    <source>
        <dbReference type="ARBA" id="ARBA00022729"/>
    </source>
</evidence>
<evidence type="ECO:0000259" key="2">
    <source>
        <dbReference type="SMART" id="SM00062"/>
    </source>
</evidence>
<dbReference type="EMBL" id="JNSL01000029">
    <property type="protein sequence ID" value="KGA19580.1"/>
    <property type="molecule type" value="Genomic_DNA"/>
</dbReference>
<dbReference type="SMART" id="SM00062">
    <property type="entry name" value="PBPb"/>
    <property type="match status" value="1"/>
</dbReference>
<reference evidence="3" key="1">
    <citation type="submission" date="2014-06" db="EMBL/GenBank/DDBJ databases">
        <title>Key roles for freshwater Actinobacteria revealed by deep metagenomic sequencing.</title>
        <authorList>
            <person name="Ghai R."/>
            <person name="Mizuno C.M."/>
            <person name="Picazo A."/>
            <person name="Camacho A."/>
            <person name="Rodriguez-Valera F."/>
        </authorList>
    </citation>
    <scope>NUCLEOTIDE SEQUENCE</scope>
</reference>
<name>A0A094Q5Z0_9ZZZZ</name>